<name>A0ABX2A5B7_9MICO</name>
<proteinExistence type="predicted"/>
<dbReference type="SUPFAM" id="SSF81606">
    <property type="entry name" value="PP2C-like"/>
    <property type="match status" value="1"/>
</dbReference>
<dbReference type="PANTHER" id="PTHR43156">
    <property type="entry name" value="STAGE II SPORULATION PROTEIN E-RELATED"/>
    <property type="match status" value="1"/>
</dbReference>
<dbReference type="Pfam" id="PF07228">
    <property type="entry name" value="SpoIIE"/>
    <property type="match status" value="1"/>
</dbReference>
<organism evidence="3 4">
    <name type="scientific">Isoptericola halotolerans</name>
    <dbReference type="NCBI Taxonomy" id="300560"/>
    <lineage>
        <taxon>Bacteria</taxon>
        <taxon>Bacillati</taxon>
        <taxon>Actinomycetota</taxon>
        <taxon>Actinomycetes</taxon>
        <taxon>Micrococcales</taxon>
        <taxon>Promicromonosporaceae</taxon>
        <taxon>Isoptericola</taxon>
    </lineage>
</organism>
<feature type="domain" description="PPM-type phosphatase" evidence="2">
    <location>
        <begin position="260"/>
        <end position="471"/>
    </location>
</feature>
<dbReference type="PANTHER" id="PTHR43156:SF2">
    <property type="entry name" value="STAGE II SPORULATION PROTEIN E"/>
    <property type="match status" value="1"/>
</dbReference>
<accession>A0ABX2A5B7</accession>
<dbReference type="GO" id="GO:0004674">
    <property type="term" value="F:protein serine/threonine kinase activity"/>
    <property type="evidence" value="ECO:0007669"/>
    <property type="project" value="UniProtKB-EC"/>
</dbReference>
<evidence type="ECO:0000256" key="1">
    <source>
        <dbReference type="ARBA" id="ARBA00022801"/>
    </source>
</evidence>
<sequence>MSTDAWSTAPLGLLHLDTDGHVLRANDTFVAWAAGPDGAAHEVTGRRIGDLLTVGGRIYWDTHVTPTLTLTGRVEAVRIEVRTPDGPLPALLTAAVTPSGIDVAVLAVRRRAEFEQQLVRARETAERSAERLRWVQQATAALSHAAGGDQVRAALLAAVGSHPGVADVALERPVAAAGGVRRGPQGDLTVAVVGAAGSHGDLVVGVRGRPADPPLDIDALATIAQQGGVALDRALLHERSMSVAHELQHAMLTVDLPRRHDVVVSAQYVPADSGMEVGGDWYDAFWVDPTTLAVVVGDVVGSGLAAATTMGQLRTATRALAGPDLGPAQVLDLVDRFVVDRQVGFGSTLVYAELDTGSGVLSYACAGHLPPLRVGRDAVEYLWDGRSTPLGAHPGQVGPPRGQGQVRLAPGDAVLLYTDGVVERRDQALPDGLAHLARTVRRPPAGEALRAQVTATGSTRRDDACVLAVTWFAAQDRDRS</sequence>
<reference evidence="3 4" key="1">
    <citation type="submission" date="2020-05" db="EMBL/GenBank/DDBJ databases">
        <title>Genomic Encyclopedia of Type Strains, Phase III (KMG-III): the genomes of soil and plant-associated and newly described type strains.</title>
        <authorList>
            <person name="Whitman W."/>
        </authorList>
    </citation>
    <scope>NUCLEOTIDE SEQUENCE [LARGE SCALE GENOMIC DNA]</scope>
    <source>
        <strain evidence="3 4">KCTC 19046</strain>
    </source>
</reference>
<keyword evidence="1" id="KW-0378">Hydrolase</keyword>
<dbReference type="RefSeq" id="WP_171784275.1">
    <property type="nucleotide sequence ID" value="NZ_BAAAML010000005.1"/>
</dbReference>
<comment type="caution">
    <text evidence="3">The sequence shown here is derived from an EMBL/GenBank/DDBJ whole genome shotgun (WGS) entry which is preliminary data.</text>
</comment>
<dbReference type="EMBL" id="JABEZU010000003">
    <property type="protein sequence ID" value="NOV98050.1"/>
    <property type="molecule type" value="Genomic_DNA"/>
</dbReference>
<dbReference type="InterPro" id="IPR001932">
    <property type="entry name" value="PPM-type_phosphatase-like_dom"/>
</dbReference>
<dbReference type="InterPro" id="IPR052016">
    <property type="entry name" value="Bact_Sigma-Reg"/>
</dbReference>
<keyword evidence="3" id="KW-0808">Transferase</keyword>
<dbReference type="InterPro" id="IPR036457">
    <property type="entry name" value="PPM-type-like_dom_sf"/>
</dbReference>
<dbReference type="EC" id="2.7.11.1" evidence="3"/>
<evidence type="ECO:0000313" key="3">
    <source>
        <dbReference type="EMBL" id="NOV98050.1"/>
    </source>
</evidence>
<keyword evidence="4" id="KW-1185">Reference proteome</keyword>
<gene>
    <name evidence="3" type="ORF">HDG69_002635</name>
</gene>
<evidence type="ECO:0000313" key="4">
    <source>
        <dbReference type="Proteomes" id="UP000757540"/>
    </source>
</evidence>
<evidence type="ECO:0000259" key="2">
    <source>
        <dbReference type="SMART" id="SM00331"/>
    </source>
</evidence>
<dbReference type="Proteomes" id="UP000757540">
    <property type="component" value="Unassembled WGS sequence"/>
</dbReference>
<dbReference type="Gene3D" id="3.60.40.10">
    <property type="entry name" value="PPM-type phosphatase domain"/>
    <property type="match status" value="1"/>
</dbReference>
<dbReference type="SMART" id="SM00331">
    <property type="entry name" value="PP2C_SIG"/>
    <property type="match status" value="1"/>
</dbReference>
<keyword evidence="3" id="KW-0418">Kinase</keyword>
<protein>
    <submittedName>
        <fullName evidence="3">Serine/threonine-protein kinase RsbW</fullName>
        <ecNumber evidence="3">2.7.11.1</ecNumber>
    </submittedName>
</protein>